<dbReference type="InterPro" id="IPR012337">
    <property type="entry name" value="RNaseH-like_sf"/>
</dbReference>
<accession>A0A1B3ZCT4</accession>
<dbReference type="GO" id="GO:0015074">
    <property type="term" value="P:DNA integration"/>
    <property type="evidence" value="ECO:0007669"/>
    <property type="project" value="InterPro"/>
</dbReference>
<reference evidence="2 3" key="1">
    <citation type="submission" date="2016-01" db="EMBL/GenBank/DDBJ databases">
        <title>Complete genome and mega plasmid sequence of Sphingomonas panacis DCY99 elicits systemic resistance in rice to Xanthomonas oryzae.</title>
        <authorList>
            <person name="Kim Y.J."/>
            <person name="Yang D.C."/>
            <person name="Sing P."/>
        </authorList>
    </citation>
    <scope>NUCLEOTIDE SEQUENCE [LARGE SCALE GENOMIC DNA]</scope>
    <source>
        <strain evidence="2 3">DCY99</strain>
    </source>
</reference>
<proteinExistence type="predicted"/>
<organism evidence="2 3">
    <name type="scientific">Sphingomonas panacis</name>
    <dbReference type="NCBI Taxonomy" id="1560345"/>
    <lineage>
        <taxon>Bacteria</taxon>
        <taxon>Pseudomonadati</taxon>
        <taxon>Pseudomonadota</taxon>
        <taxon>Alphaproteobacteria</taxon>
        <taxon>Sphingomonadales</taxon>
        <taxon>Sphingomonadaceae</taxon>
        <taxon>Sphingomonas</taxon>
    </lineage>
</organism>
<gene>
    <name evidence="2" type="ORF">AWL63_15970</name>
</gene>
<dbReference type="EMBL" id="CP014168">
    <property type="protein sequence ID" value="AOH85230.1"/>
    <property type="molecule type" value="Genomic_DNA"/>
</dbReference>
<dbReference type="Pfam" id="PF13683">
    <property type="entry name" value="rve_3"/>
    <property type="match status" value="1"/>
</dbReference>
<protein>
    <submittedName>
        <fullName evidence="2">Integrase</fullName>
    </submittedName>
</protein>
<name>A0A1B3ZCT4_9SPHN</name>
<dbReference type="Proteomes" id="UP000094256">
    <property type="component" value="Chromosome"/>
</dbReference>
<keyword evidence="3" id="KW-1185">Reference proteome</keyword>
<evidence type="ECO:0000259" key="1">
    <source>
        <dbReference type="Pfam" id="PF13683"/>
    </source>
</evidence>
<dbReference type="KEGG" id="span:AWL63_15970"/>
<dbReference type="STRING" id="1560345.AWL63_15970"/>
<feature type="domain" description="Integrase catalytic" evidence="1">
    <location>
        <begin position="14"/>
        <end position="77"/>
    </location>
</feature>
<evidence type="ECO:0000313" key="3">
    <source>
        <dbReference type="Proteomes" id="UP000094256"/>
    </source>
</evidence>
<dbReference type="InterPro" id="IPR001584">
    <property type="entry name" value="Integrase_cat-core"/>
</dbReference>
<evidence type="ECO:0000313" key="2">
    <source>
        <dbReference type="EMBL" id="AOH85230.1"/>
    </source>
</evidence>
<dbReference type="SUPFAM" id="SSF53098">
    <property type="entry name" value="Ribonuclease H-like"/>
    <property type="match status" value="1"/>
</dbReference>
<dbReference type="AlphaFoldDB" id="A0A1B3ZCT4"/>
<sequence>MSYTQRLAEAKLVPSVGSVGDSYDNALAETINGLFKAEVIWRQRSWPSLAVVEMATLRWVDWFNNQRLFAPIGYVTPAEAEVNYYAAKQDLDMAA</sequence>